<dbReference type="Pfam" id="PF06865">
    <property type="entry name" value="Ppnp"/>
    <property type="match status" value="1"/>
</dbReference>
<evidence type="ECO:0000313" key="5">
    <source>
        <dbReference type="Proteomes" id="UP000278542"/>
    </source>
</evidence>
<dbReference type="AlphaFoldDB" id="A0A495RFK8"/>
<dbReference type="EC" id="2.4.2.2" evidence="3"/>
<keyword evidence="5" id="KW-1185">Reference proteome</keyword>
<sequence length="94" mass="10295">MLTVNEYFTGNVKSISFTNASRGAASVGVMEVGEYTFSTNNAEEMTVISGSLNVLLPTAKDWQSFEAGQVFHVQVKSQFSVQVAEPTAYLCRYL</sequence>
<comment type="catalytic activity">
    <reaction evidence="3">
        <text>guanosine + phosphate = alpha-D-ribose 1-phosphate + guanine</text>
        <dbReference type="Rhea" id="RHEA:13233"/>
        <dbReference type="ChEBI" id="CHEBI:16235"/>
        <dbReference type="ChEBI" id="CHEBI:16750"/>
        <dbReference type="ChEBI" id="CHEBI:43474"/>
        <dbReference type="ChEBI" id="CHEBI:57720"/>
        <dbReference type="EC" id="2.4.2.1"/>
    </reaction>
</comment>
<keyword evidence="2 3" id="KW-0808">Transferase</keyword>
<comment type="catalytic activity">
    <reaction evidence="3">
        <text>a purine D-ribonucleoside + phosphate = a purine nucleobase + alpha-D-ribose 1-phosphate</text>
        <dbReference type="Rhea" id="RHEA:19805"/>
        <dbReference type="ChEBI" id="CHEBI:26386"/>
        <dbReference type="ChEBI" id="CHEBI:43474"/>
        <dbReference type="ChEBI" id="CHEBI:57720"/>
        <dbReference type="ChEBI" id="CHEBI:142355"/>
        <dbReference type="EC" id="2.4.2.1"/>
    </reaction>
</comment>
<dbReference type="InterPro" id="IPR014710">
    <property type="entry name" value="RmlC-like_jellyroll"/>
</dbReference>
<comment type="catalytic activity">
    <reaction evidence="3">
        <text>inosine + phosphate = alpha-D-ribose 1-phosphate + hypoxanthine</text>
        <dbReference type="Rhea" id="RHEA:27646"/>
        <dbReference type="ChEBI" id="CHEBI:17368"/>
        <dbReference type="ChEBI" id="CHEBI:17596"/>
        <dbReference type="ChEBI" id="CHEBI:43474"/>
        <dbReference type="ChEBI" id="CHEBI:57720"/>
        <dbReference type="EC" id="2.4.2.1"/>
    </reaction>
</comment>
<protein>
    <recommendedName>
        <fullName evidence="3">Pyrimidine/purine nucleoside phosphorylase</fullName>
        <ecNumber evidence="3">2.4.2.1</ecNumber>
        <ecNumber evidence="3">2.4.2.2</ecNumber>
    </recommendedName>
    <alternativeName>
        <fullName evidence="3">Adenosine phosphorylase</fullName>
    </alternativeName>
    <alternativeName>
        <fullName evidence="3">Cytidine phosphorylase</fullName>
    </alternativeName>
    <alternativeName>
        <fullName evidence="3">Guanosine phosphorylase</fullName>
    </alternativeName>
    <alternativeName>
        <fullName evidence="3">Inosine phosphorylase</fullName>
    </alternativeName>
    <alternativeName>
        <fullName evidence="3">Thymidine phosphorylase</fullName>
    </alternativeName>
    <alternativeName>
        <fullName evidence="3">Uridine phosphorylase</fullName>
    </alternativeName>
    <alternativeName>
        <fullName evidence="3">Xanthosine phosphorylase</fullName>
    </alternativeName>
</protein>
<keyword evidence="1 3" id="KW-0328">Glycosyltransferase</keyword>
<evidence type="ECO:0000256" key="1">
    <source>
        <dbReference type="ARBA" id="ARBA00022676"/>
    </source>
</evidence>
<dbReference type="GO" id="GO:0009032">
    <property type="term" value="F:thymidine phosphorylase activity"/>
    <property type="evidence" value="ECO:0007669"/>
    <property type="project" value="RHEA"/>
</dbReference>
<comment type="catalytic activity">
    <reaction evidence="3">
        <text>thymidine + phosphate = 2-deoxy-alpha-D-ribose 1-phosphate + thymine</text>
        <dbReference type="Rhea" id="RHEA:16037"/>
        <dbReference type="ChEBI" id="CHEBI:17748"/>
        <dbReference type="ChEBI" id="CHEBI:17821"/>
        <dbReference type="ChEBI" id="CHEBI:43474"/>
        <dbReference type="ChEBI" id="CHEBI:57259"/>
        <dbReference type="EC" id="2.4.2.2"/>
    </reaction>
</comment>
<comment type="catalytic activity">
    <reaction evidence="3">
        <text>adenosine + phosphate = alpha-D-ribose 1-phosphate + adenine</text>
        <dbReference type="Rhea" id="RHEA:27642"/>
        <dbReference type="ChEBI" id="CHEBI:16335"/>
        <dbReference type="ChEBI" id="CHEBI:16708"/>
        <dbReference type="ChEBI" id="CHEBI:43474"/>
        <dbReference type="ChEBI" id="CHEBI:57720"/>
        <dbReference type="EC" id="2.4.2.1"/>
    </reaction>
</comment>
<reference evidence="4 5" key="1">
    <citation type="submission" date="2018-10" db="EMBL/GenBank/DDBJ databases">
        <title>Genomic Encyclopedia of Type Strains, Phase IV (KMG-IV): sequencing the most valuable type-strain genomes for metagenomic binning, comparative biology and taxonomic classification.</title>
        <authorList>
            <person name="Goeker M."/>
        </authorList>
    </citation>
    <scope>NUCLEOTIDE SEQUENCE [LARGE SCALE GENOMIC DNA]</scope>
    <source>
        <strain evidence="4 5">DSM 22228</strain>
    </source>
</reference>
<accession>A0A495RFK8</accession>
<dbReference type="EMBL" id="RBWY01000002">
    <property type="protein sequence ID" value="RKS86060.1"/>
    <property type="molecule type" value="Genomic_DNA"/>
</dbReference>
<dbReference type="PANTHER" id="PTHR36540:SF1">
    <property type="entry name" value="PYRIMIDINE_PURINE NUCLEOSIDE PHOSPHORYLASE"/>
    <property type="match status" value="1"/>
</dbReference>
<name>A0A495RFK8_9GAMM</name>
<evidence type="ECO:0000256" key="3">
    <source>
        <dbReference type="HAMAP-Rule" id="MF_01537"/>
    </source>
</evidence>
<dbReference type="GO" id="GO:0004731">
    <property type="term" value="F:purine-nucleoside phosphorylase activity"/>
    <property type="evidence" value="ECO:0007669"/>
    <property type="project" value="UniProtKB-UniRule"/>
</dbReference>
<comment type="function">
    <text evidence="3">Catalyzes the phosphorolysis of diverse nucleosides, yielding D-ribose 1-phosphate and the respective free bases. Can use uridine, adenosine, guanosine, cytidine, thymidine, inosine and xanthosine as substrates. Also catalyzes the reverse reactions.</text>
</comment>
<dbReference type="Gene3D" id="2.60.120.10">
    <property type="entry name" value="Jelly Rolls"/>
    <property type="match status" value="1"/>
</dbReference>
<evidence type="ECO:0000313" key="4">
    <source>
        <dbReference type="EMBL" id="RKS86060.1"/>
    </source>
</evidence>
<comment type="catalytic activity">
    <reaction evidence="3">
        <text>uridine + phosphate = alpha-D-ribose 1-phosphate + uracil</text>
        <dbReference type="Rhea" id="RHEA:24388"/>
        <dbReference type="ChEBI" id="CHEBI:16704"/>
        <dbReference type="ChEBI" id="CHEBI:17568"/>
        <dbReference type="ChEBI" id="CHEBI:43474"/>
        <dbReference type="ChEBI" id="CHEBI:57720"/>
        <dbReference type="EC" id="2.4.2.2"/>
    </reaction>
</comment>
<dbReference type="RefSeq" id="WP_121145136.1">
    <property type="nucleotide sequence ID" value="NZ_RBWY01000002.1"/>
</dbReference>
<comment type="similarity">
    <text evidence="3">Belongs to the nucleoside phosphorylase PpnP family.</text>
</comment>
<gene>
    <name evidence="3" type="primary">ppnP</name>
    <name evidence="4" type="ORF">DES39_1485</name>
</gene>
<dbReference type="GO" id="GO:0004850">
    <property type="term" value="F:uridine phosphorylase activity"/>
    <property type="evidence" value="ECO:0007669"/>
    <property type="project" value="RHEA"/>
</dbReference>
<dbReference type="SUPFAM" id="SSF51182">
    <property type="entry name" value="RmlC-like cupins"/>
    <property type="match status" value="1"/>
</dbReference>
<dbReference type="Proteomes" id="UP000278542">
    <property type="component" value="Unassembled WGS sequence"/>
</dbReference>
<dbReference type="GO" id="GO:0005829">
    <property type="term" value="C:cytosol"/>
    <property type="evidence" value="ECO:0007669"/>
    <property type="project" value="TreeGrafter"/>
</dbReference>
<comment type="catalytic activity">
    <reaction evidence="3">
        <text>xanthosine + phosphate = alpha-D-ribose 1-phosphate + xanthine</text>
        <dbReference type="Rhea" id="RHEA:27638"/>
        <dbReference type="ChEBI" id="CHEBI:17712"/>
        <dbReference type="ChEBI" id="CHEBI:18107"/>
        <dbReference type="ChEBI" id="CHEBI:43474"/>
        <dbReference type="ChEBI" id="CHEBI:57720"/>
        <dbReference type="EC" id="2.4.2.1"/>
    </reaction>
</comment>
<dbReference type="InterPro" id="IPR011051">
    <property type="entry name" value="RmlC_Cupin_sf"/>
</dbReference>
<dbReference type="OrthoDB" id="9793848at2"/>
<proteinExistence type="inferred from homology"/>
<dbReference type="InterPro" id="IPR009664">
    <property type="entry name" value="Ppnp"/>
</dbReference>
<dbReference type="FunFam" id="2.60.120.10:FF:000016">
    <property type="entry name" value="Pyrimidine/purine nucleoside phosphorylase"/>
    <property type="match status" value="1"/>
</dbReference>
<evidence type="ECO:0000256" key="2">
    <source>
        <dbReference type="ARBA" id="ARBA00022679"/>
    </source>
</evidence>
<comment type="catalytic activity">
    <reaction evidence="3">
        <text>cytidine + phosphate = cytosine + alpha-D-ribose 1-phosphate</text>
        <dbReference type="Rhea" id="RHEA:52540"/>
        <dbReference type="ChEBI" id="CHEBI:16040"/>
        <dbReference type="ChEBI" id="CHEBI:17562"/>
        <dbReference type="ChEBI" id="CHEBI:43474"/>
        <dbReference type="ChEBI" id="CHEBI:57720"/>
        <dbReference type="EC" id="2.4.2.2"/>
    </reaction>
</comment>
<dbReference type="PANTHER" id="PTHR36540">
    <property type="entry name" value="PYRIMIDINE/PURINE NUCLEOSIDE PHOSPHORYLASE"/>
    <property type="match status" value="1"/>
</dbReference>
<dbReference type="NCBIfam" id="NF007875">
    <property type="entry name" value="PRK10579.1"/>
    <property type="match status" value="1"/>
</dbReference>
<dbReference type="HAMAP" id="MF_01537">
    <property type="entry name" value="Nucleos_phosphorylase_PpnP"/>
    <property type="match status" value="1"/>
</dbReference>
<dbReference type="EC" id="2.4.2.1" evidence="3"/>
<dbReference type="GO" id="GO:0047975">
    <property type="term" value="F:guanosine phosphorylase activity"/>
    <property type="evidence" value="ECO:0007669"/>
    <property type="project" value="RHEA"/>
</dbReference>
<organism evidence="4 5">
    <name type="scientific">Orbus hercynius</name>
    <dbReference type="NCBI Taxonomy" id="593135"/>
    <lineage>
        <taxon>Bacteria</taxon>
        <taxon>Pseudomonadati</taxon>
        <taxon>Pseudomonadota</taxon>
        <taxon>Gammaproteobacteria</taxon>
        <taxon>Orbales</taxon>
        <taxon>Orbaceae</taxon>
        <taxon>Orbus</taxon>
    </lineage>
</organism>
<comment type="caution">
    <text evidence="4">The sequence shown here is derived from an EMBL/GenBank/DDBJ whole genome shotgun (WGS) entry which is preliminary data.</text>
</comment>